<gene>
    <name evidence="2" type="ORF">ASPCAL04067</name>
</gene>
<dbReference type="EMBL" id="CDMC01000003">
    <property type="protein sequence ID" value="CEL02904.1"/>
    <property type="molecule type" value="Genomic_DNA"/>
</dbReference>
<sequence>MIDNFDLDGDSKVHSRGGCTGEGDDDVIGAPTSEWTRRVCFGKNPNSPSRRSGDSVTRVPTDEILVSFSSSKSLVCSYLIFSIPSRVITPRCADATDRVPPPSYY</sequence>
<evidence type="ECO:0000256" key="1">
    <source>
        <dbReference type="SAM" id="MobiDB-lite"/>
    </source>
</evidence>
<protein>
    <submittedName>
        <fullName evidence="2">Uncharacterized protein</fullName>
    </submittedName>
</protein>
<dbReference type="AlphaFoldDB" id="A0A0U5FXN2"/>
<dbReference type="Proteomes" id="UP000054771">
    <property type="component" value="Unassembled WGS sequence"/>
</dbReference>
<name>A0A0U5FXN2_ASPCI</name>
<reference evidence="3" key="1">
    <citation type="journal article" date="2016" name="Genome Announc.">
        <title>Draft genome sequences of fungus Aspergillus calidoustus.</title>
        <authorList>
            <person name="Horn F."/>
            <person name="Linde J."/>
            <person name="Mattern D.J."/>
            <person name="Walther G."/>
            <person name="Guthke R."/>
            <person name="Scherlach K."/>
            <person name="Martin K."/>
            <person name="Brakhage A.A."/>
            <person name="Petzke L."/>
            <person name="Valiante V."/>
        </authorList>
    </citation>
    <scope>NUCLEOTIDE SEQUENCE [LARGE SCALE GENOMIC DNA]</scope>
    <source>
        <strain evidence="3">SF006504</strain>
    </source>
</reference>
<evidence type="ECO:0000313" key="3">
    <source>
        <dbReference type="Proteomes" id="UP000054771"/>
    </source>
</evidence>
<organism evidence="2 3">
    <name type="scientific">Aspergillus calidoustus</name>
    <dbReference type="NCBI Taxonomy" id="454130"/>
    <lineage>
        <taxon>Eukaryota</taxon>
        <taxon>Fungi</taxon>
        <taxon>Dikarya</taxon>
        <taxon>Ascomycota</taxon>
        <taxon>Pezizomycotina</taxon>
        <taxon>Eurotiomycetes</taxon>
        <taxon>Eurotiomycetidae</taxon>
        <taxon>Eurotiales</taxon>
        <taxon>Aspergillaceae</taxon>
        <taxon>Aspergillus</taxon>
        <taxon>Aspergillus subgen. Nidulantes</taxon>
    </lineage>
</organism>
<evidence type="ECO:0000313" key="2">
    <source>
        <dbReference type="EMBL" id="CEL02904.1"/>
    </source>
</evidence>
<feature type="region of interest" description="Disordered" evidence="1">
    <location>
        <begin position="1"/>
        <end position="31"/>
    </location>
</feature>
<proteinExistence type="predicted"/>
<keyword evidence="3" id="KW-1185">Reference proteome</keyword>
<accession>A0A0U5FXN2</accession>